<evidence type="ECO:0000256" key="5">
    <source>
        <dbReference type="ARBA" id="ARBA00023242"/>
    </source>
</evidence>
<dbReference type="GO" id="GO:0009927">
    <property type="term" value="F:histidine phosphotransfer kinase activity"/>
    <property type="evidence" value="ECO:0007669"/>
    <property type="project" value="UniProtKB-UniRule"/>
</dbReference>
<sequence>MVDEQFQQLQSLQEDGGSASGFVAEVATLFIDDADRIIADIAALLDQPVVDFDKVDAHVHQLKGSSSSVGAQKVKLACMHFRQFYEAKSKEGCLMALALVRSEFCDVRNKFQTMMQGTLDEQFKQLRAMEEDGSAPPGFVADAVTLFIRDADRILTDLAGLMSVPHAPAPPMISLSHLVCFVADSQEAARGGRRQGGRPGASAQGELHQVVDVIQNPFFSFHPHF</sequence>
<dbReference type="SUPFAM" id="SSF47226">
    <property type="entry name" value="Histidine-containing phosphotransfer domain, HPT domain"/>
    <property type="match status" value="1"/>
</dbReference>
<dbReference type="InterPro" id="IPR008207">
    <property type="entry name" value="Sig_transdc_His_kin_Hpt_dom"/>
</dbReference>
<dbReference type="GO" id="GO:0005829">
    <property type="term" value="C:cytosol"/>
    <property type="evidence" value="ECO:0007669"/>
    <property type="project" value="UniProtKB-SubCell"/>
</dbReference>
<comment type="subcellular location">
    <subcellularLocation>
        <location evidence="7">Cytoplasm</location>
        <location evidence="7">Cytosol</location>
    </subcellularLocation>
    <subcellularLocation>
        <location evidence="7">Nucleus</location>
    </subcellularLocation>
</comment>
<dbReference type="PANTHER" id="PTHR28242:SF30">
    <property type="entry name" value="HISTIDINE-CONTAINING PHOSPHOTRANSFER PROTEIN 2"/>
    <property type="match status" value="1"/>
</dbReference>
<dbReference type="GO" id="GO:0005634">
    <property type="term" value="C:nucleus"/>
    <property type="evidence" value="ECO:0007669"/>
    <property type="project" value="UniProtKB-SubCell"/>
</dbReference>
<dbReference type="EnsemblPlants" id="EMT17300">
    <property type="protein sequence ID" value="EMT17300"/>
    <property type="gene ID" value="F775_29565"/>
</dbReference>
<dbReference type="GO" id="GO:0043424">
    <property type="term" value="F:protein histidine kinase binding"/>
    <property type="evidence" value="ECO:0007669"/>
    <property type="project" value="UniProtKB-UniRule"/>
</dbReference>
<organism evidence="8">
    <name type="scientific">Aegilops tauschii</name>
    <name type="common">Tausch's goatgrass</name>
    <name type="synonym">Aegilops squarrosa</name>
    <dbReference type="NCBI Taxonomy" id="37682"/>
    <lineage>
        <taxon>Eukaryota</taxon>
        <taxon>Viridiplantae</taxon>
        <taxon>Streptophyta</taxon>
        <taxon>Embryophyta</taxon>
        <taxon>Tracheophyta</taxon>
        <taxon>Spermatophyta</taxon>
        <taxon>Magnoliopsida</taxon>
        <taxon>Liliopsida</taxon>
        <taxon>Poales</taxon>
        <taxon>Poaceae</taxon>
        <taxon>BOP clade</taxon>
        <taxon>Pooideae</taxon>
        <taxon>Triticodae</taxon>
        <taxon>Triticeae</taxon>
        <taxon>Triticinae</taxon>
        <taxon>Aegilops</taxon>
    </lineage>
</organism>
<keyword evidence="3 7" id="KW-0932">Cytokinin signaling pathway</keyword>
<proteinExistence type="predicted"/>
<keyword evidence="5" id="KW-0539">Nucleus</keyword>
<dbReference type="ExpressionAtlas" id="N1R3V6">
    <property type="expression patterns" value="baseline"/>
</dbReference>
<evidence type="ECO:0000256" key="7">
    <source>
        <dbReference type="RuleBase" id="RU369004"/>
    </source>
</evidence>
<comment type="domain">
    <text evidence="7">Histidine-containing phosphotransfer domain (HPt) contains an active histidine that mediates the phosphotransfer.</text>
</comment>
<comment type="function">
    <text evidence="6">Functions as a two-component phosphorelay mediators between cytokinin sensor histidine kinases and response regulators (B-type ARRs). Plays an important role in propagating cytokinin signal transduction through the multistep His-to-Asp phosphorelay. Functions as a positive regulator of the cytokinin signaling pathway. May play a regulatory role in salt and drought tolerance during plant development.</text>
</comment>
<keyword evidence="1" id="KW-0963">Cytoplasm</keyword>
<evidence type="ECO:0000256" key="6">
    <source>
        <dbReference type="ARBA" id="ARBA00057097"/>
    </source>
</evidence>
<reference evidence="8" key="1">
    <citation type="submission" date="2015-06" db="UniProtKB">
        <authorList>
            <consortium name="EnsemblPlants"/>
        </authorList>
    </citation>
    <scope>IDENTIFICATION</scope>
</reference>
<evidence type="ECO:0000313" key="8">
    <source>
        <dbReference type="EnsemblPlants" id="EMT17300"/>
    </source>
</evidence>
<dbReference type="InterPro" id="IPR045871">
    <property type="entry name" value="AHP1-5/YPD1"/>
</dbReference>
<evidence type="ECO:0000256" key="4">
    <source>
        <dbReference type="ARBA" id="ARBA00023012"/>
    </source>
</evidence>
<name>N1R3V6_AEGTA</name>
<dbReference type="CDD" id="cd00088">
    <property type="entry name" value="HPT"/>
    <property type="match status" value="1"/>
</dbReference>
<dbReference type="GO" id="GO:0080038">
    <property type="term" value="P:positive regulation of cytokinin-activated signaling pathway"/>
    <property type="evidence" value="ECO:0007669"/>
    <property type="project" value="UniProtKB-ARBA"/>
</dbReference>
<keyword evidence="2" id="KW-0716">Sensory transduction</keyword>
<dbReference type="GO" id="GO:0000160">
    <property type="term" value="P:phosphorelay signal transduction system"/>
    <property type="evidence" value="ECO:0007669"/>
    <property type="project" value="UniProtKB-UniRule"/>
</dbReference>
<dbReference type="InterPro" id="IPR036641">
    <property type="entry name" value="HPT_dom_sf"/>
</dbReference>
<accession>N1R3V6</accession>
<dbReference type="PANTHER" id="PTHR28242">
    <property type="entry name" value="PHOSPHORELAY INTERMEDIATE PROTEIN YPD1"/>
    <property type="match status" value="1"/>
</dbReference>
<dbReference type="Pfam" id="PF01627">
    <property type="entry name" value="Hpt"/>
    <property type="match status" value="1"/>
</dbReference>
<evidence type="ECO:0000256" key="3">
    <source>
        <dbReference type="ARBA" id="ARBA00022864"/>
    </source>
</evidence>
<dbReference type="GO" id="GO:0009736">
    <property type="term" value="P:cytokinin-activated signaling pathway"/>
    <property type="evidence" value="ECO:0007669"/>
    <property type="project" value="UniProtKB-KW"/>
</dbReference>
<dbReference type="FunFam" id="1.20.120.160:FF:000001">
    <property type="entry name" value="Histidine-containing phosphotransfer protein 1"/>
    <property type="match status" value="1"/>
</dbReference>
<evidence type="ECO:0000256" key="2">
    <source>
        <dbReference type="ARBA" id="ARBA00022606"/>
    </source>
</evidence>
<dbReference type="Gene3D" id="1.20.120.160">
    <property type="entry name" value="HPT domain"/>
    <property type="match status" value="2"/>
</dbReference>
<dbReference type="AlphaFoldDB" id="N1R3V6"/>
<keyword evidence="4 7" id="KW-0902">Two-component regulatory system</keyword>
<evidence type="ECO:0000256" key="1">
    <source>
        <dbReference type="ARBA" id="ARBA00022490"/>
    </source>
</evidence>
<dbReference type="PROSITE" id="PS50894">
    <property type="entry name" value="HPT"/>
    <property type="match status" value="1"/>
</dbReference>
<protein>
    <recommendedName>
        <fullName evidence="7">Histidine-containing phosphotransfer protein</fullName>
    </recommendedName>
</protein>